<feature type="domain" description="Ribonuclease A-domain" evidence="10">
    <location>
        <begin position="36"/>
        <end position="157"/>
    </location>
</feature>
<dbReference type="Gene3D" id="3.10.130.10">
    <property type="entry name" value="Ribonuclease A-like domain"/>
    <property type="match status" value="1"/>
</dbReference>
<comment type="similarity">
    <text evidence="2 8">Belongs to the pancreatic ribonuclease family.</text>
</comment>
<comment type="subcellular location">
    <subcellularLocation>
        <location evidence="1">Secreted</location>
    </subcellularLocation>
</comment>
<feature type="compositionally biased region" description="Basic and acidic residues" evidence="9">
    <location>
        <begin position="175"/>
        <end position="274"/>
    </location>
</feature>
<dbReference type="PANTHER" id="PTHR11437">
    <property type="entry name" value="RIBONUCLEASE"/>
    <property type="match status" value="1"/>
</dbReference>
<dbReference type="GO" id="GO:0016787">
    <property type="term" value="F:hydrolase activity"/>
    <property type="evidence" value="ECO:0007669"/>
    <property type="project" value="UniProtKB-KW"/>
</dbReference>
<dbReference type="GO" id="GO:0050830">
    <property type="term" value="P:defense response to Gram-positive bacterium"/>
    <property type="evidence" value="ECO:0007669"/>
    <property type="project" value="TreeGrafter"/>
</dbReference>
<dbReference type="GO" id="GO:0004540">
    <property type="term" value="F:RNA nuclease activity"/>
    <property type="evidence" value="ECO:0007669"/>
    <property type="project" value="TreeGrafter"/>
</dbReference>
<name>A0A9Q0I6J5_9TELE</name>
<evidence type="ECO:0000256" key="6">
    <source>
        <dbReference type="ARBA" id="ARBA00022801"/>
    </source>
</evidence>
<comment type="caution">
    <text evidence="11">The sequence shown here is derived from an EMBL/GenBank/DDBJ whole genome shotgun (WGS) entry which is preliminary data.</text>
</comment>
<dbReference type="InterPro" id="IPR036816">
    <property type="entry name" value="RNaseA-like_dom_sf"/>
</dbReference>
<dbReference type="AlphaFoldDB" id="A0A9Q0I6J5"/>
<dbReference type="PANTHER" id="PTHR11437:SF10">
    <property type="entry name" value="ANGIOGENIN-RELATED"/>
    <property type="match status" value="1"/>
</dbReference>
<dbReference type="Pfam" id="PF00074">
    <property type="entry name" value="RnaseA"/>
    <property type="match status" value="1"/>
</dbReference>
<evidence type="ECO:0000313" key="11">
    <source>
        <dbReference type="EMBL" id="KAJ3587709.1"/>
    </source>
</evidence>
<evidence type="ECO:0000256" key="8">
    <source>
        <dbReference type="RuleBase" id="RU000651"/>
    </source>
</evidence>
<feature type="region of interest" description="Disordered" evidence="9">
    <location>
        <begin position="148"/>
        <end position="274"/>
    </location>
</feature>
<sequence>MITNLSLSSHNRRMKSHRVYLLLMIVFFTTVLSQVQNDRYQKFINQHVKANMRINQCDSVINGKGISETDSNRCKEINTFIRSTLPQIKAICRSGVPYGELTKSTTPFDIVVCTLKNRDEPSYPTRLPHCQYQGRSRTSYIAISWTTATQGSQPGSRLRGGSTFTRFRQGGGECQWRREKERRGEEGRGGERRGEEGRGEERRGEVKGREERGGEMRRGERKRGGERRGEEGSGGERKGEERRGDVEREGEESGGKEREREEGRREEGRREEER</sequence>
<keyword evidence="5 8" id="KW-0255">Endonuclease</keyword>
<proteinExistence type="inferred from homology"/>
<evidence type="ECO:0000259" key="10">
    <source>
        <dbReference type="SMART" id="SM00092"/>
    </source>
</evidence>
<dbReference type="GO" id="GO:0001525">
    <property type="term" value="P:angiogenesis"/>
    <property type="evidence" value="ECO:0007669"/>
    <property type="project" value="TreeGrafter"/>
</dbReference>
<gene>
    <name evidence="11" type="ORF">NHX12_011306</name>
</gene>
<dbReference type="GO" id="GO:0050829">
    <property type="term" value="P:defense response to Gram-negative bacterium"/>
    <property type="evidence" value="ECO:0007669"/>
    <property type="project" value="TreeGrafter"/>
</dbReference>
<protein>
    <recommendedName>
        <fullName evidence="10">Ribonuclease A-domain domain-containing protein</fullName>
    </recommendedName>
</protein>
<keyword evidence="7" id="KW-1015">Disulfide bond</keyword>
<evidence type="ECO:0000256" key="2">
    <source>
        <dbReference type="ARBA" id="ARBA00005600"/>
    </source>
</evidence>
<dbReference type="InterPro" id="IPR023412">
    <property type="entry name" value="RNaseA_domain"/>
</dbReference>
<keyword evidence="4 8" id="KW-0540">Nuclease</keyword>
<keyword evidence="3" id="KW-0964">Secreted</keyword>
<evidence type="ECO:0000256" key="9">
    <source>
        <dbReference type="SAM" id="MobiDB-lite"/>
    </source>
</evidence>
<keyword evidence="6 8" id="KW-0378">Hydrolase</keyword>
<accession>A0A9Q0I6J5</accession>
<dbReference type="Proteomes" id="UP001148018">
    <property type="component" value="Unassembled WGS sequence"/>
</dbReference>
<dbReference type="PROSITE" id="PS00127">
    <property type="entry name" value="RNASE_PANCREATIC"/>
    <property type="match status" value="1"/>
</dbReference>
<dbReference type="EMBL" id="JANIIK010000116">
    <property type="protein sequence ID" value="KAJ3587709.1"/>
    <property type="molecule type" value="Genomic_DNA"/>
</dbReference>
<evidence type="ECO:0000256" key="5">
    <source>
        <dbReference type="ARBA" id="ARBA00022759"/>
    </source>
</evidence>
<dbReference type="OrthoDB" id="8573660at2759"/>
<dbReference type="GO" id="GO:0003676">
    <property type="term" value="F:nucleic acid binding"/>
    <property type="evidence" value="ECO:0007669"/>
    <property type="project" value="InterPro"/>
</dbReference>
<evidence type="ECO:0000313" key="12">
    <source>
        <dbReference type="Proteomes" id="UP001148018"/>
    </source>
</evidence>
<dbReference type="SMART" id="SM00092">
    <property type="entry name" value="RNAse_Pc"/>
    <property type="match status" value="1"/>
</dbReference>
<evidence type="ECO:0000256" key="1">
    <source>
        <dbReference type="ARBA" id="ARBA00004613"/>
    </source>
</evidence>
<evidence type="ECO:0000256" key="4">
    <source>
        <dbReference type="ARBA" id="ARBA00022722"/>
    </source>
</evidence>
<evidence type="ECO:0000256" key="7">
    <source>
        <dbReference type="ARBA" id="ARBA00023157"/>
    </source>
</evidence>
<dbReference type="GO" id="GO:0004519">
    <property type="term" value="F:endonuclease activity"/>
    <property type="evidence" value="ECO:0007669"/>
    <property type="project" value="UniProtKB-KW"/>
</dbReference>
<dbReference type="SUPFAM" id="SSF54076">
    <property type="entry name" value="RNase A-like"/>
    <property type="match status" value="1"/>
</dbReference>
<dbReference type="GO" id="GO:0005576">
    <property type="term" value="C:extracellular region"/>
    <property type="evidence" value="ECO:0007669"/>
    <property type="project" value="UniProtKB-SubCell"/>
</dbReference>
<dbReference type="InterPro" id="IPR001427">
    <property type="entry name" value="RNaseA"/>
</dbReference>
<evidence type="ECO:0000256" key="3">
    <source>
        <dbReference type="ARBA" id="ARBA00022525"/>
    </source>
</evidence>
<reference evidence="11" key="1">
    <citation type="submission" date="2022-07" db="EMBL/GenBank/DDBJ databases">
        <title>Chromosome-level genome of Muraenolepis orangiensis.</title>
        <authorList>
            <person name="Kim J."/>
        </authorList>
    </citation>
    <scope>NUCLEOTIDE SEQUENCE</scope>
    <source>
        <strain evidence="11">KU_S4_2022</strain>
        <tissue evidence="11">Muscle</tissue>
    </source>
</reference>
<dbReference type="InterPro" id="IPR023411">
    <property type="entry name" value="RNaseA_AS"/>
</dbReference>
<keyword evidence="12" id="KW-1185">Reference proteome</keyword>
<organism evidence="11 12">
    <name type="scientific">Muraenolepis orangiensis</name>
    <name type="common">Patagonian moray cod</name>
    <dbReference type="NCBI Taxonomy" id="630683"/>
    <lineage>
        <taxon>Eukaryota</taxon>
        <taxon>Metazoa</taxon>
        <taxon>Chordata</taxon>
        <taxon>Craniata</taxon>
        <taxon>Vertebrata</taxon>
        <taxon>Euteleostomi</taxon>
        <taxon>Actinopterygii</taxon>
        <taxon>Neopterygii</taxon>
        <taxon>Teleostei</taxon>
        <taxon>Neoteleostei</taxon>
        <taxon>Acanthomorphata</taxon>
        <taxon>Zeiogadaria</taxon>
        <taxon>Gadariae</taxon>
        <taxon>Gadiformes</taxon>
        <taxon>Muraenolepidoidei</taxon>
        <taxon>Muraenolepididae</taxon>
        <taxon>Muraenolepis</taxon>
    </lineage>
</organism>